<dbReference type="Proteomes" id="UP001381693">
    <property type="component" value="Unassembled WGS sequence"/>
</dbReference>
<evidence type="ECO:0000313" key="1">
    <source>
        <dbReference type="EMBL" id="KAK7085365.1"/>
    </source>
</evidence>
<gene>
    <name evidence="1" type="ORF">SK128_004277</name>
</gene>
<keyword evidence="2" id="KW-1185">Reference proteome</keyword>
<comment type="caution">
    <text evidence="1">The sequence shown here is derived from an EMBL/GenBank/DDBJ whole genome shotgun (WGS) entry which is preliminary data.</text>
</comment>
<protein>
    <submittedName>
        <fullName evidence="1">Uncharacterized protein</fullName>
    </submittedName>
</protein>
<dbReference type="InterPro" id="IPR032675">
    <property type="entry name" value="LRR_dom_sf"/>
</dbReference>
<organism evidence="1 2">
    <name type="scientific">Halocaridina rubra</name>
    <name type="common">Hawaiian red shrimp</name>
    <dbReference type="NCBI Taxonomy" id="373956"/>
    <lineage>
        <taxon>Eukaryota</taxon>
        <taxon>Metazoa</taxon>
        <taxon>Ecdysozoa</taxon>
        <taxon>Arthropoda</taxon>
        <taxon>Crustacea</taxon>
        <taxon>Multicrustacea</taxon>
        <taxon>Malacostraca</taxon>
        <taxon>Eumalacostraca</taxon>
        <taxon>Eucarida</taxon>
        <taxon>Decapoda</taxon>
        <taxon>Pleocyemata</taxon>
        <taxon>Caridea</taxon>
        <taxon>Atyoidea</taxon>
        <taxon>Atyidae</taxon>
        <taxon>Halocaridina</taxon>
    </lineage>
</organism>
<dbReference type="EMBL" id="JAXCGZ010001109">
    <property type="protein sequence ID" value="KAK7085365.1"/>
    <property type="molecule type" value="Genomic_DNA"/>
</dbReference>
<proteinExistence type="predicted"/>
<dbReference type="SUPFAM" id="SSF52047">
    <property type="entry name" value="RNI-like"/>
    <property type="match status" value="1"/>
</dbReference>
<sequence length="519" mass="58199">MTATFPSLQNLSLSSVVSLLKPLGYKPLLRHFAYCNTSTASSVYNYILRAAPFLVDIAHMCQYYKSATLTDVFFPILIKKGLLQISSDNVDNIIKRFGEEQEFLNISSLTHLKVTYIDVGSSLHILYFLRRLSNLTFLDAGCSVDDDMLAVLGINCPHLEVLDVREGIVNSVTNTGLSYLSFCKKLRRVLFSMFPDQYSCRLDKISFSGDGVAFLLLALPKLEQFMCSEYLLRDALNYMCKIICQERTLSVKCLFLDHPEVAVDRLFANILPLLCPEIEVLTLCVTPGKEGIVGQCVTSLTKLKILVLSIAAEYSCIKYEFSAYGFRLVYLQIVAQLIGSKDILLLSKLCPNLKTLGLKMASFGFESLIDYNSGVSLFPSVERLELQQNISVRLFKLLNICMKNLKELYCAGAMIRDLEKAIHVIVDRGGWKKTAILVLPVLEEVSLTMAKRLANILPNIECLSLSLSQIEEDEMKLYLMQSKQTVSLIHQDLISPPSNSGVFASSLWTDELKKNKKVS</sequence>
<dbReference type="AlphaFoldDB" id="A0AAN8XIW9"/>
<evidence type="ECO:0000313" key="2">
    <source>
        <dbReference type="Proteomes" id="UP001381693"/>
    </source>
</evidence>
<name>A0AAN8XIW9_HALRR</name>
<reference evidence="1 2" key="1">
    <citation type="submission" date="2023-11" db="EMBL/GenBank/DDBJ databases">
        <title>Halocaridina rubra genome assembly.</title>
        <authorList>
            <person name="Smith C."/>
        </authorList>
    </citation>
    <scope>NUCLEOTIDE SEQUENCE [LARGE SCALE GENOMIC DNA]</scope>
    <source>
        <strain evidence="1">EP-1</strain>
        <tissue evidence="1">Whole</tissue>
    </source>
</reference>
<dbReference type="Gene3D" id="3.80.10.10">
    <property type="entry name" value="Ribonuclease Inhibitor"/>
    <property type="match status" value="2"/>
</dbReference>
<accession>A0AAN8XIW9</accession>